<evidence type="ECO:0000256" key="3">
    <source>
        <dbReference type="ARBA" id="ARBA00022723"/>
    </source>
</evidence>
<dbReference type="GO" id="GO:0046872">
    <property type="term" value="F:metal ion binding"/>
    <property type="evidence" value="ECO:0007669"/>
    <property type="project" value="UniProtKB-UniRule"/>
</dbReference>
<keyword evidence="3 7" id="KW-0479">Metal-binding</keyword>
<evidence type="ECO:0000256" key="5">
    <source>
        <dbReference type="ARBA" id="ARBA00022833"/>
    </source>
</evidence>
<evidence type="ECO:0000256" key="8">
    <source>
        <dbReference type="SAM" id="MobiDB-lite"/>
    </source>
</evidence>
<protein>
    <submittedName>
        <fullName evidence="13">Cytosolic oligopeptidase A</fullName>
    </submittedName>
</protein>
<dbReference type="SUPFAM" id="SSF55486">
    <property type="entry name" value="Metalloproteases ('zincins'), catalytic domain"/>
    <property type="match status" value="1"/>
</dbReference>
<feature type="region of interest" description="Disordered" evidence="8">
    <location>
        <begin position="806"/>
        <end position="842"/>
    </location>
</feature>
<dbReference type="GO" id="GO:0006508">
    <property type="term" value="P:proteolysis"/>
    <property type="evidence" value="ECO:0007669"/>
    <property type="project" value="UniProtKB-KW"/>
</dbReference>
<evidence type="ECO:0000313" key="11">
    <source>
        <dbReference type="EMBL" id="CAI3980704.1"/>
    </source>
</evidence>
<sequence>MALCGPSRDSSLDVASQARRRRWWSLSTLGLLGAPVFVHMRAGPGPSRTLLRVRPELLDNQAVDEMVTYRSMKERRLRQASHQWRKEGINWTEEEEETMDDDFVANLKHGTNLLLNGAKEFPPWADVRAEHAERGHEWMEKFSVDDIWRHHCVVPYVADDWRSVLDPLERIVDKVEMAFSAVTHVKNVLDPSMKFRKAYRKAAQARWNIQRRLRRCDRFSRAFLGLLAYDQNATEAQRRAAAYLMILFEQDGVNLQHNGIYRDDPDAFLELQKVRGAVFNISLIWDQNIDRDMESRAYLIRDKTELEGVPEWILKDAVELALQAGYPKANLETGPWLISMHDSISEGVLKHAKGRGLREVVHENRARIAFLGGSGKGDNTPMLEQLLQVRRRLANVVGYATHADVMFTRAMASPKQAYGLLSKLRQEALPVARYEAEELRKFAKSQGATYELDVYDLDFWRERLMEESLGLKEEYIRQFFPLDAVLEGLFHLLGELFDVEVREEQNELSWAKDVHFYRLVNRSTGGPVASFFLDAHRRAGQKRRGFWASTIQGYSELLGDRHGPRRPAVHVVCDLEPPEGVTLLTHQELAKVFKAFGSALRDLFCQQPEGLMSGGFGLELDVLDMPAHFMERWAYDARSLRRCSRHYQTGEALPEAAVEMLAQSRSFFTANRLLKRCAMAHVDLELHSDYDPFSDLNVYDLAKLVEAEYAVIRPRVQDRELCSQPFNSDVAGAFYGDLWSQALAMDIFSEFQGEDLGVVGQRFRSALLHFGGGRAPGNAIQEFLQRPASFSSMLLDLGLTESAKMRAAEAEVPEEQDVVSFEDVYPDGEEDEDDSYAEFEDY</sequence>
<proteinExistence type="inferred from homology"/>
<dbReference type="PANTHER" id="PTHR11804:SF83">
    <property type="entry name" value="LD37516P"/>
    <property type="match status" value="1"/>
</dbReference>
<evidence type="ECO:0000259" key="9">
    <source>
        <dbReference type="Pfam" id="PF01432"/>
    </source>
</evidence>
<keyword evidence="4 7" id="KW-0378">Hydrolase</keyword>
<dbReference type="GO" id="GO:0004222">
    <property type="term" value="F:metalloendopeptidase activity"/>
    <property type="evidence" value="ECO:0007669"/>
    <property type="project" value="InterPro"/>
</dbReference>
<evidence type="ECO:0000259" key="10">
    <source>
        <dbReference type="Pfam" id="PF19310"/>
    </source>
</evidence>
<evidence type="ECO:0000256" key="6">
    <source>
        <dbReference type="ARBA" id="ARBA00023049"/>
    </source>
</evidence>
<dbReference type="EMBL" id="CAMXCT010000579">
    <property type="protein sequence ID" value="CAI3980704.1"/>
    <property type="molecule type" value="Genomic_DNA"/>
</dbReference>
<name>A0A9P1FKM0_9DINO</name>
<dbReference type="Gene3D" id="1.10.1370.10">
    <property type="entry name" value="Neurolysin, domain 3"/>
    <property type="match status" value="1"/>
</dbReference>
<dbReference type="PANTHER" id="PTHR11804">
    <property type="entry name" value="PROTEASE M3 THIMET OLIGOPEPTIDASE-RELATED"/>
    <property type="match status" value="1"/>
</dbReference>
<dbReference type="InterPro" id="IPR001567">
    <property type="entry name" value="Pept_M3A_M3B_dom"/>
</dbReference>
<reference evidence="11" key="1">
    <citation type="submission" date="2022-10" db="EMBL/GenBank/DDBJ databases">
        <authorList>
            <person name="Chen Y."/>
            <person name="Dougan E. K."/>
            <person name="Chan C."/>
            <person name="Rhodes N."/>
            <person name="Thang M."/>
        </authorList>
    </citation>
    <scope>NUCLEOTIDE SEQUENCE</scope>
</reference>
<comment type="cofactor">
    <cofactor evidence="7">
        <name>Zn(2+)</name>
        <dbReference type="ChEBI" id="CHEBI:29105"/>
    </cofactor>
    <text evidence="7">Binds 1 zinc ion.</text>
</comment>
<evidence type="ECO:0000313" key="12">
    <source>
        <dbReference type="EMBL" id="CAL1134079.1"/>
    </source>
</evidence>
<feature type="compositionally biased region" description="Acidic residues" evidence="8">
    <location>
        <begin position="824"/>
        <end position="842"/>
    </location>
</feature>
<dbReference type="OrthoDB" id="534666at2759"/>
<organism evidence="11">
    <name type="scientific">Cladocopium goreaui</name>
    <dbReference type="NCBI Taxonomy" id="2562237"/>
    <lineage>
        <taxon>Eukaryota</taxon>
        <taxon>Sar</taxon>
        <taxon>Alveolata</taxon>
        <taxon>Dinophyceae</taxon>
        <taxon>Suessiales</taxon>
        <taxon>Symbiodiniaceae</taxon>
        <taxon>Cladocopium</taxon>
    </lineage>
</organism>
<gene>
    <name evidence="11" type="ORF">C1SCF055_LOCUS8563</name>
</gene>
<accession>A0A9P1FKM0</accession>
<dbReference type="Proteomes" id="UP001152797">
    <property type="component" value="Unassembled WGS sequence"/>
</dbReference>
<evidence type="ECO:0000313" key="13">
    <source>
        <dbReference type="EMBL" id="CAL4768016.1"/>
    </source>
</evidence>
<dbReference type="Pfam" id="PF01432">
    <property type="entry name" value="Peptidase_M3"/>
    <property type="match status" value="1"/>
</dbReference>
<dbReference type="GO" id="GO:0006518">
    <property type="term" value="P:peptide metabolic process"/>
    <property type="evidence" value="ECO:0007669"/>
    <property type="project" value="TreeGrafter"/>
</dbReference>
<dbReference type="InterPro" id="IPR024077">
    <property type="entry name" value="Neurolysin/TOP_dom2"/>
</dbReference>
<dbReference type="Gene3D" id="1.10.1370.40">
    <property type="match status" value="1"/>
</dbReference>
<dbReference type="Gene3D" id="3.40.390.10">
    <property type="entry name" value="Collagenase (Catalytic Domain)"/>
    <property type="match status" value="1"/>
</dbReference>
<dbReference type="EMBL" id="CAMXCT020000579">
    <property type="protein sequence ID" value="CAL1134079.1"/>
    <property type="molecule type" value="Genomic_DNA"/>
</dbReference>
<keyword evidence="5 7" id="KW-0862">Zinc</keyword>
<keyword evidence="14" id="KW-1185">Reference proteome</keyword>
<evidence type="ECO:0000256" key="4">
    <source>
        <dbReference type="ARBA" id="ARBA00022801"/>
    </source>
</evidence>
<dbReference type="InterPro" id="IPR045666">
    <property type="entry name" value="OpdA_N"/>
</dbReference>
<reference evidence="12" key="2">
    <citation type="submission" date="2024-04" db="EMBL/GenBank/DDBJ databases">
        <authorList>
            <person name="Chen Y."/>
            <person name="Shah S."/>
            <person name="Dougan E. K."/>
            <person name="Thang M."/>
            <person name="Chan C."/>
        </authorList>
    </citation>
    <scope>NUCLEOTIDE SEQUENCE [LARGE SCALE GENOMIC DNA]</scope>
</reference>
<comment type="caution">
    <text evidence="11">The sequence shown here is derived from an EMBL/GenBank/DDBJ whole genome shotgun (WGS) entry which is preliminary data.</text>
</comment>
<feature type="domain" description="Oligopeptidase A N-terminal" evidence="10">
    <location>
        <begin position="157"/>
        <end position="257"/>
    </location>
</feature>
<evidence type="ECO:0000256" key="1">
    <source>
        <dbReference type="ARBA" id="ARBA00006040"/>
    </source>
</evidence>
<feature type="domain" description="Peptidase M3A/M3B catalytic" evidence="9">
    <location>
        <begin position="349"/>
        <end position="794"/>
    </location>
</feature>
<evidence type="ECO:0000256" key="7">
    <source>
        <dbReference type="RuleBase" id="RU003435"/>
    </source>
</evidence>
<keyword evidence="2 7" id="KW-0645">Protease</keyword>
<dbReference type="InterPro" id="IPR045090">
    <property type="entry name" value="Pept_M3A_M3B"/>
</dbReference>
<comment type="similarity">
    <text evidence="1 7">Belongs to the peptidase M3 family.</text>
</comment>
<evidence type="ECO:0000256" key="2">
    <source>
        <dbReference type="ARBA" id="ARBA00022670"/>
    </source>
</evidence>
<dbReference type="Pfam" id="PF19310">
    <property type="entry name" value="TOP_N"/>
    <property type="match status" value="1"/>
</dbReference>
<evidence type="ECO:0000313" key="14">
    <source>
        <dbReference type="Proteomes" id="UP001152797"/>
    </source>
</evidence>
<dbReference type="AlphaFoldDB" id="A0A9P1FKM0"/>
<dbReference type="InterPro" id="IPR024079">
    <property type="entry name" value="MetalloPept_cat_dom_sf"/>
</dbReference>
<keyword evidence="6 7" id="KW-0482">Metalloprotease</keyword>
<dbReference type="EMBL" id="CAMXCT030000579">
    <property type="protein sequence ID" value="CAL4768016.1"/>
    <property type="molecule type" value="Genomic_DNA"/>
</dbReference>